<reference evidence="1 2" key="2">
    <citation type="journal article" date="2016" name="ISME J.">
        <title>Characterization of the first cultured representative of Verrucomicrobia subdivision 5 indicates the proposal of a novel phylum.</title>
        <authorList>
            <person name="Spring S."/>
            <person name="Bunk B."/>
            <person name="Sproer C."/>
            <person name="Schumann P."/>
            <person name="Rohde M."/>
            <person name="Tindall B.J."/>
            <person name="Klenk H.P."/>
        </authorList>
    </citation>
    <scope>NUCLEOTIDE SEQUENCE [LARGE SCALE GENOMIC DNA]</scope>
    <source>
        <strain evidence="1 2">L21-Fru-AB</strain>
    </source>
</reference>
<name>A0A0G3EFU1_9BACT</name>
<organism evidence="1 2">
    <name type="scientific">Kiritimatiella glycovorans</name>
    <dbReference type="NCBI Taxonomy" id="1307763"/>
    <lineage>
        <taxon>Bacteria</taxon>
        <taxon>Pseudomonadati</taxon>
        <taxon>Kiritimatiellota</taxon>
        <taxon>Kiritimatiellia</taxon>
        <taxon>Kiritimatiellales</taxon>
        <taxon>Kiritimatiellaceae</taxon>
        <taxon>Kiritimatiella</taxon>
    </lineage>
</organism>
<evidence type="ECO:0000313" key="2">
    <source>
        <dbReference type="Proteomes" id="UP000035268"/>
    </source>
</evidence>
<evidence type="ECO:0000313" key="1">
    <source>
        <dbReference type="EMBL" id="AKJ65228.1"/>
    </source>
</evidence>
<sequence length="49" mass="6164">MTTLKKWLKKHKITCITFQRKKLRSYKTPFFMVFQDRWKHTPPKHLKKC</sequence>
<gene>
    <name evidence="1" type="ORF">L21SP4_01994</name>
</gene>
<dbReference type="EMBL" id="CP010904">
    <property type="protein sequence ID" value="AKJ65228.1"/>
    <property type="molecule type" value="Genomic_DNA"/>
</dbReference>
<accession>A0A0G3EFU1</accession>
<proteinExistence type="predicted"/>
<dbReference type="KEGG" id="vbl:L21SP4_01994"/>
<dbReference type="AlphaFoldDB" id="A0A0G3EFU1"/>
<dbReference type="Proteomes" id="UP000035268">
    <property type="component" value="Chromosome"/>
</dbReference>
<protein>
    <submittedName>
        <fullName evidence="1">Uncharacterized protein</fullName>
    </submittedName>
</protein>
<keyword evidence="2" id="KW-1185">Reference proteome</keyword>
<reference evidence="2" key="1">
    <citation type="submission" date="2015-02" db="EMBL/GenBank/DDBJ databases">
        <title>Description and complete genome sequence of the first cultured representative of the subdivision 5 of the Verrucomicrobia phylum.</title>
        <authorList>
            <person name="Spring S."/>
            <person name="Bunk B."/>
            <person name="Sproer C."/>
            <person name="Klenk H.-P."/>
        </authorList>
    </citation>
    <scope>NUCLEOTIDE SEQUENCE [LARGE SCALE GENOMIC DNA]</scope>
    <source>
        <strain evidence="2">L21-Fru-AB</strain>
    </source>
</reference>